<evidence type="ECO:0000256" key="2">
    <source>
        <dbReference type="ARBA" id="ARBA00023125"/>
    </source>
</evidence>
<dbReference type="Gene3D" id="1.20.120.530">
    <property type="entry name" value="GntR ligand-binding domain-like"/>
    <property type="match status" value="1"/>
</dbReference>
<keyword evidence="6" id="KW-1185">Reference proteome</keyword>
<dbReference type="InterPro" id="IPR008920">
    <property type="entry name" value="TF_FadR/GntR_C"/>
</dbReference>
<dbReference type="PANTHER" id="PTHR43537">
    <property type="entry name" value="TRANSCRIPTIONAL REGULATOR, GNTR FAMILY"/>
    <property type="match status" value="1"/>
</dbReference>
<dbReference type="Pfam" id="PF00392">
    <property type="entry name" value="GntR"/>
    <property type="match status" value="1"/>
</dbReference>
<dbReference type="InterPro" id="IPR011711">
    <property type="entry name" value="GntR_C"/>
</dbReference>
<evidence type="ECO:0000256" key="1">
    <source>
        <dbReference type="ARBA" id="ARBA00023015"/>
    </source>
</evidence>
<dbReference type="InterPro" id="IPR000524">
    <property type="entry name" value="Tscrpt_reg_HTH_GntR"/>
</dbReference>
<reference evidence="5 6" key="1">
    <citation type="submission" date="2014-09" db="EMBL/GenBank/DDBJ databases">
        <title>Vibrio maritimus JCM 19240. (C210) whole genome shotgun sequence.</title>
        <authorList>
            <person name="Sawabe T."/>
            <person name="Meirelles P."/>
            <person name="Nakanishi M."/>
            <person name="Sayaka M."/>
            <person name="Hattori M."/>
            <person name="Ohkuma M."/>
        </authorList>
    </citation>
    <scope>NUCLEOTIDE SEQUENCE [LARGE SCALE GENOMIC DNA]</scope>
    <source>
        <strain evidence="5 6">JCM 19240</strain>
    </source>
</reference>
<reference evidence="5 6" key="2">
    <citation type="submission" date="2014-09" db="EMBL/GenBank/DDBJ databases">
        <authorList>
            <consortium name="NBRP consortium"/>
            <person name="Sawabe T."/>
            <person name="Meirelles P."/>
            <person name="Nakanishi M."/>
            <person name="Sayaka M."/>
            <person name="Hattori M."/>
            <person name="Ohkuma M."/>
        </authorList>
    </citation>
    <scope>NUCLEOTIDE SEQUENCE [LARGE SCALE GENOMIC DNA]</scope>
    <source>
        <strain evidence="5 6">JCM 19240</strain>
    </source>
</reference>
<dbReference type="Proteomes" id="UP000029224">
    <property type="component" value="Unassembled WGS sequence"/>
</dbReference>
<organism evidence="5 6">
    <name type="scientific">Vibrio maritimus</name>
    <dbReference type="NCBI Taxonomy" id="990268"/>
    <lineage>
        <taxon>Bacteria</taxon>
        <taxon>Pseudomonadati</taxon>
        <taxon>Pseudomonadota</taxon>
        <taxon>Gammaproteobacteria</taxon>
        <taxon>Vibrionales</taxon>
        <taxon>Vibrionaceae</taxon>
        <taxon>Vibrio</taxon>
    </lineage>
</organism>
<dbReference type="PANTHER" id="PTHR43537:SF51">
    <property type="entry name" value="HTH-TYPE TRANSCRIPTIONAL REGULATOR LGOR-RELATED"/>
    <property type="match status" value="1"/>
</dbReference>
<keyword evidence="5" id="KW-0675">Receptor</keyword>
<dbReference type="InterPro" id="IPR036388">
    <property type="entry name" value="WH-like_DNA-bd_sf"/>
</dbReference>
<proteinExistence type="predicted"/>
<keyword evidence="2" id="KW-0238">DNA-binding</keyword>
<evidence type="ECO:0000313" key="5">
    <source>
        <dbReference type="EMBL" id="GAL38191.1"/>
    </source>
</evidence>
<dbReference type="InterPro" id="IPR036390">
    <property type="entry name" value="WH_DNA-bd_sf"/>
</dbReference>
<dbReference type="GO" id="GO:0003700">
    <property type="term" value="F:DNA-binding transcription factor activity"/>
    <property type="evidence" value="ECO:0007669"/>
    <property type="project" value="InterPro"/>
</dbReference>
<gene>
    <name evidence="5" type="ORF">JCM19240_53</name>
</gene>
<evidence type="ECO:0000256" key="3">
    <source>
        <dbReference type="ARBA" id="ARBA00023163"/>
    </source>
</evidence>
<sequence>MSKNNKKKSFMEKIAITKLQQDLFGKVVRKLKQEHAKVGDSLNESSLAQQFEVSRTPMRAVLTYMSDLGIAKAVPYKGFVLQVNAESIESSEEPTDQDSRQDKLYLRLLMDLFFGEIDSAFSEKELQERYTANRGEIHRVLLVLENDGILRRSPGYKWHLDGVLNTLERHTESYRCRLIFEPSGLLEPSWKMSLSAFEQCRERHVKAIQNPQCVTAIDLFSLSADFHELLAASSGNRFLLSNMQQHNRMRKATDLVSMHIQSSVSKSCQRRLDILELVMQGDNQAAAQKLTQLLENDIRAMHYTYNDVINLPQQEREHLVRSITEIDA</sequence>
<name>A0A090TE72_9VIBR</name>
<evidence type="ECO:0000313" key="6">
    <source>
        <dbReference type="Proteomes" id="UP000029224"/>
    </source>
</evidence>
<feature type="domain" description="GntR C-terminal" evidence="4">
    <location>
        <begin position="172"/>
        <end position="296"/>
    </location>
</feature>
<dbReference type="SUPFAM" id="SSF48008">
    <property type="entry name" value="GntR ligand-binding domain-like"/>
    <property type="match status" value="1"/>
</dbReference>
<accession>A0A090TE72</accession>
<protein>
    <submittedName>
        <fullName evidence="5">Transcriptional repressor of aerobactin receptor iutR</fullName>
    </submittedName>
</protein>
<evidence type="ECO:0000259" key="4">
    <source>
        <dbReference type="SMART" id="SM00895"/>
    </source>
</evidence>
<keyword evidence="1" id="KW-0805">Transcription regulation</keyword>
<dbReference type="GO" id="GO:0003677">
    <property type="term" value="F:DNA binding"/>
    <property type="evidence" value="ECO:0007669"/>
    <property type="project" value="UniProtKB-KW"/>
</dbReference>
<dbReference type="SMART" id="SM00895">
    <property type="entry name" value="FCD"/>
    <property type="match status" value="1"/>
</dbReference>
<dbReference type="EMBL" id="BBMT01000029">
    <property type="protein sequence ID" value="GAL38191.1"/>
    <property type="molecule type" value="Genomic_DNA"/>
</dbReference>
<dbReference type="Gene3D" id="1.10.10.10">
    <property type="entry name" value="Winged helix-like DNA-binding domain superfamily/Winged helix DNA-binding domain"/>
    <property type="match status" value="1"/>
</dbReference>
<dbReference type="Pfam" id="PF07729">
    <property type="entry name" value="FCD"/>
    <property type="match status" value="1"/>
</dbReference>
<dbReference type="SUPFAM" id="SSF46785">
    <property type="entry name" value="Winged helix' DNA-binding domain"/>
    <property type="match status" value="1"/>
</dbReference>
<comment type="caution">
    <text evidence="5">The sequence shown here is derived from an EMBL/GenBank/DDBJ whole genome shotgun (WGS) entry which is preliminary data.</text>
</comment>
<keyword evidence="3" id="KW-0804">Transcription</keyword>
<dbReference type="AlphaFoldDB" id="A0A090TE72"/>